<feature type="domain" description="SnoaL-like" evidence="1">
    <location>
        <begin position="24"/>
        <end position="111"/>
    </location>
</feature>
<dbReference type="InterPro" id="IPR037401">
    <property type="entry name" value="SnoaL-like"/>
</dbReference>
<sequence length="124" mass="13202">MPPDRTLAPHFQQENSMIDLPSQVAAYVDAANHQDTAAIAASFTPDGTVRDEGAVHRGTAAIAAWAREVAQRYRFTIEPRSATQADGRYRLHATVHGNFPGSPTAMAFAFVLEPGGIGALEIAA</sequence>
<dbReference type="Proteomes" id="UP000294359">
    <property type="component" value="Chromosome"/>
</dbReference>
<gene>
    <name evidence="2" type="ORF">E1742_04460</name>
</gene>
<dbReference type="Pfam" id="PF12680">
    <property type="entry name" value="SnoaL_2"/>
    <property type="match status" value="1"/>
</dbReference>
<evidence type="ECO:0000313" key="3">
    <source>
        <dbReference type="Proteomes" id="UP000294359"/>
    </source>
</evidence>
<reference evidence="2 3" key="1">
    <citation type="submission" date="2019-03" db="EMBL/GenBank/DDBJ databases">
        <title>Draft Genome Sequences of Six Type Strains of the Genus Massilia.</title>
        <authorList>
            <person name="Miess H."/>
            <person name="Frediansyhah A."/>
            <person name="Gross H."/>
        </authorList>
    </citation>
    <scope>NUCLEOTIDE SEQUENCE [LARGE SCALE GENOMIC DNA]</scope>
    <source>
        <strain evidence="2 3">DSM 17505</strain>
    </source>
</reference>
<evidence type="ECO:0000259" key="1">
    <source>
        <dbReference type="Pfam" id="PF12680"/>
    </source>
</evidence>
<dbReference type="EMBL" id="CP038026">
    <property type="protein sequence ID" value="QBQ35500.1"/>
    <property type="molecule type" value="Genomic_DNA"/>
</dbReference>
<name>A0ABX5S7D1_9BURK</name>
<dbReference type="Gene3D" id="3.10.450.50">
    <property type="match status" value="1"/>
</dbReference>
<organism evidence="2 3">
    <name type="scientific">Pseudoduganella plicata</name>
    <dbReference type="NCBI Taxonomy" id="321984"/>
    <lineage>
        <taxon>Bacteria</taxon>
        <taxon>Pseudomonadati</taxon>
        <taxon>Pseudomonadota</taxon>
        <taxon>Betaproteobacteria</taxon>
        <taxon>Burkholderiales</taxon>
        <taxon>Oxalobacteraceae</taxon>
        <taxon>Telluria group</taxon>
        <taxon>Pseudoduganella</taxon>
    </lineage>
</organism>
<evidence type="ECO:0000313" key="2">
    <source>
        <dbReference type="EMBL" id="QBQ35500.1"/>
    </source>
</evidence>
<dbReference type="InterPro" id="IPR032710">
    <property type="entry name" value="NTF2-like_dom_sf"/>
</dbReference>
<accession>A0ABX5S7D1</accession>
<protein>
    <submittedName>
        <fullName evidence="2">Nuclear transport factor 2 family protein</fullName>
    </submittedName>
</protein>
<proteinExistence type="predicted"/>
<dbReference type="SUPFAM" id="SSF54427">
    <property type="entry name" value="NTF2-like"/>
    <property type="match status" value="1"/>
</dbReference>
<keyword evidence="3" id="KW-1185">Reference proteome</keyword>